<evidence type="ECO:0000313" key="3">
    <source>
        <dbReference type="EMBL" id="GHE30638.1"/>
    </source>
</evidence>
<keyword evidence="1" id="KW-0808">Transferase</keyword>
<dbReference type="InterPro" id="IPR029044">
    <property type="entry name" value="Nucleotide-diphossugar_trans"/>
</dbReference>
<proteinExistence type="predicted"/>
<protein>
    <recommendedName>
        <fullName evidence="5">2-C-methyl-D-erythritol 4-phosphate cytidylyltransferase</fullName>
    </recommendedName>
</protein>
<evidence type="ECO:0000256" key="1">
    <source>
        <dbReference type="ARBA" id="ARBA00022679"/>
    </source>
</evidence>
<evidence type="ECO:0000256" key="2">
    <source>
        <dbReference type="ARBA" id="ARBA00022695"/>
    </source>
</evidence>
<evidence type="ECO:0000313" key="4">
    <source>
        <dbReference type="Proteomes" id="UP000620550"/>
    </source>
</evidence>
<name>A0ABQ3HSK8_9SPHI</name>
<dbReference type="Pfam" id="PF01128">
    <property type="entry name" value="IspD"/>
    <property type="match status" value="1"/>
</dbReference>
<dbReference type="SUPFAM" id="SSF53448">
    <property type="entry name" value="Nucleotide-diphospho-sugar transferases"/>
    <property type="match status" value="1"/>
</dbReference>
<comment type="caution">
    <text evidence="3">The sequence shown here is derived from an EMBL/GenBank/DDBJ whole genome shotgun (WGS) entry which is preliminary data.</text>
</comment>
<dbReference type="InterPro" id="IPR050088">
    <property type="entry name" value="IspD/TarI_cytidylyltransf_bact"/>
</dbReference>
<keyword evidence="2" id="KW-0548">Nucleotidyltransferase</keyword>
<dbReference type="EMBL" id="BNAF01000004">
    <property type="protein sequence ID" value="GHE30638.1"/>
    <property type="molecule type" value="Genomic_DNA"/>
</dbReference>
<organism evidence="3 4">
    <name type="scientific">Sphingobacterium griseoflavum</name>
    <dbReference type="NCBI Taxonomy" id="1474952"/>
    <lineage>
        <taxon>Bacteria</taxon>
        <taxon>Pseudomonadati</taxon>
        <taxon>Bacteroidota</taxon>
        <taxon>Sphingobacteriia</taxon>
        <taxon>Sphingobacteriales</taxon>
        <taxon>Sphingobacteriaceae</taxon>
        <taxon>Sphingobacterium</taxon>
    </lineage>
</organism>
<keyword evidence="4" id="KW-1185">Reference proteome</keyword>
<dbReference type="InterPro" id="IPR034683">
    <property type="entry name" value="IspD/TarI"/>
</dbReference>
<accession>A0ABQ3HSK8</accession>
<dbReference type="Proteomes" id="UP000620550">
    <property type="component" value="Unassembled WGS sequence"/>
</dbReference>
<dbReference type="PANTHER" id="PTHR32125">
    <property type="entry name" value="2-C-METHYL-D-ERYTHRITOL 4-PHOSPHATE CYTIDYLYLTRANSFERASE, CHLOROPLASTIC"/>
    <property type="match status" value="1"/>
</dbReference>
<dbReference type="Gene3D" id="3.90.550.10">
    <property type="entry name" value="Spore Coat Polysaccharide Biosynthesis Protein SpsA, Chain A"/>
    <property type="match status" value="1"/>
</dbReference>
<gene>
    <name evidence="3" type="ORF">GCM10017764_11960</name>
</gene>
<reference evidence="4" key="1">
    <citation type="journal article" date="2019" name="Int. J. Syst. Evol. Microbiol.">
        <title>The Global Catalogue of Microorganisms (GCM) 10K type strain sequencing project: providing services to taxonomists for standard genome sequencing and annotation.</title>
        <authorList>
            <consortium name="The Broad Institute Genomics Platform"/>
            <consortium name="The Broad Institute Genome Sequencing Center for Infectious Disease"/>
            <person name="Wu L."/>
            <person name="Ma J."/>
        </authorList>
    </citation>
    <scope>NUCLEOTIDE SEQUENCE [LARGE SCALE GENOMIC DNA]</scope>
    <source>
        <strain evidence="4">CGMCC 1.12966</strain>
    </source>
</reference>
<sequence>MQTYWADLCSQYHFVSPHRVLDGGESRFQSVKNGIMKILESEKSPLEDILIAIHDAARPVVSAQLIAKCFTETAIHGATTLALQSTNSVRLGDMQHSEATNRERVWIIQTPQTFKASILKEAFAQPELATFTDDASVVEKMGYRIHLIPGEYSNLKITFPEDIAIAQLYLHALKAKRPLV</sequence>
<dbReference type="PANTHER" id="PTHR32125:SF4">
    <property type="entry name" value="2-C-METHYL-D-ERYTHRITOL 4-PHOSPHATE CYTIDYLYLTRANSFERASE, CHLOROPLASTIC"/>
    <property type="match status" value="1"/>
</dbReference>
<evidence type="ECO:0008006" key="5">
    <source>
        <dbReference type="Google" id="ProtNLM"/>
    </source>
</evidence>